<proteinExistence type="predicted"/>
<protein>
    <submittedName>
        <fullName evidence="2">Adenylate/guanylate cyclase domain-containing protein</fullName>
    </submittedName>
</protein>
<feature type="domain" description="Guanylate cyclase" evidence="1">
    <location>
        <begin position="51"/>
        <end position="184"/>
    </location>
</feature>
<organism evidence="2 3">
    <name type="scientific">Nocardioides conyzicola</name>
    <dbReference type="NCBI Taxonomy" id="1651781"/>
    <lineage>
        <taxon>Bacteria</taxon>
        <taxon>Bacillati</taxon>
        <taxon>Actinomycetota</taxon>
        <taxon>Actinomycetes</taxon>
        <taxon>Propionibacteriales</taxon>
        <taxon>Nocardioidaceae</taxon>
        <taxon>Nocardioides</taxon>
    </lineage>
</organism>
<dbReference type="InterPro" id="IPR029787">
    <property type="entry name" value="Nucleotide_cyclase"/>
</dbReference>
<name>A0ABP8XZD3_9ACTN</name>
<dbReference type="EMBL" id="BAABKM010000004">
    <property type="protein sequence ID" value="GAA4718133.1"/>
    <property type="molecule type" value="Genomic_DNA"/>
</dbReference>
<evidence type="ECO:0000313" key="3">
    <source>
        <dbReference type="Proteomes" id="UP001499974"/>
    </source>
</evidence>
<dbReference type="Gene3D" id="3.30.70.1230">
    <property type="entry name" value="Nucleotide cyclase"/>
    <property type="match status" value="1"/>
</dbReference>
<dbReference type="InterPro" id="IPR001054">
    <property type="entry name" value="A/G_cyclase"/>
</dbReference>
<dbReference type="Proteomes" id="UP001499974">
    <property type="component" value="Unassembled WGS sequence"/>
</dbReference>
<accession>A0ABP8XZD3</accession>
<evidence type="ECO:0000259" key="1">
    <source>
        <dbReference type="PROSITE" id="PS50125"/>
    </source>
</evidence>
<dbReference type="CDD" id="cd07302">
    <property type="entry name" value="CHD"/>
    <property type="match status" value="1"/>
</dbReference>
<evidence type="ECO:0000313" key="2">
    <source>
        <dbReference type="EMBL" id="GAA4718133.1"/>
    </source>
</evidence>
<gene>
    <name evidence="2" type="ORF">GCM10023349_42550</name>
</gene>
<dbReference type="SUPFAM" id="SSF55073">
    <property type="entry name" value="Nucleotide cyclase"/>
    <property type="match status" value="1"/>
</dbReference>
<keyword evidence="3" id="KW-1185">Reference proteome</keyword>
<comment type="caution">
    <text evidence="2">The sequence shown here is derived from an EMBL/GenBank/DDBJ whole genome shotgun (WGS) entry which is preliminary data.</text>
</comment>
<dbReference type="PROSITE" id="PS50125">
    <property type="entry name" value="GUANYLATE_CYCLASE_2"/>
    <property type="match status" value="1"/>
</dbReference>
<sequence length="246" mass="26826">MKSSGTSFTYTASFKRIDEVLAAPDENFPQRDDLPSRDDLTFSNGYFVRVAALFVDIRNSSNLPGKYSEPALAKLYRAFISEVVAVLDGSPDCDEINIVGDGVWGVFDARLKEQVDRVVEAAGRVSSLLDGLNARLLYRGYEALRVGIGLDWGRALMIKTGFYGSGVNDIVYVGNVVNSAAKLCSLGEQKHGSGYRPRVMAGREFVNNLLPTGYAGFFTYDASIGCYTASIQNKAMTSWLADNPPN</sequence>
<reference evidence="3" key="1">
    <citation type="journal article" date="2019" name="Int. J. Syst. Evol. Microbiol.">
        <title>The Global Catalogue of Microorganisms (GCM) 10K type strain sequencing project: providing services to taxonomists for standard genome sequencing and annotation.</title>
        <authorList>
            <consortium name="The Broad Institute Genomics Platform"/>
            <consortium name="The Broad Institute Genome Sequencing Center for Infectious Disease"/>
            <person name="Wu L."/>
            <person name="Ma J."/>
        </authorList>
    </citation>
    <scope>NUCLEOTIDE SEQUENCE [LARGE SCALE GENOMIC DNA]</scope>
    <source>
        <strain evidence="3">JCM 18531</strain>
    </source>
</reference>